<dbReference type="InterPro" id="IPR008928">
    <property type="entry name" value="6-hairpin_glycosidase_sf"/>
</dbReference>
<reference evidence="15" key="1">
    <citation type="submission" date="2022-12" db="EMBL/GenBank/DDBJ databases">
        <authorList>
            <person name="Brejova B."/>
        </authorList>
    </citation>
    <scope>NUCLEOTIDE SEQUENCE</scope>
</reference>
<keyword evidence="6 11" id="KW-0378">Hydrolase</keyword>
<evidence type="ECO:0000256" key="11">
    <source>
        <dbReference type="PIRNR" id="PIRNR016302"/>
    </source>
</evidence>
<evidence type="ECO:0000256" key="2">
    <source>
        <dbReference type="ARBA" id="ARBA00004308"/>
    </source>
</evidence>
<comment type="subcellular location">
    <subcellularLocation>
        <location evidence="2">Endomembrane system</location>
    </subcellularLocation>
</comment>
<evidence type="ECO:0000256" key="5">
    <source>
        <dbReference type="ARBA" id="ARBA00022729"/>
    </source>
</evidence>
<dbReference type="GO" id="GO:0008496">
    <property type="term" value="F:mannan endo-1,6-alpha-mannosidase activity"/>
    <property type="evidence" value="ECO:0007669"/>
    <property type="project" value="UniProtKB-UniRule"/>
</dbReference>
<proteinExistence type="inferred from homology"/>
<name>A0A9W4TX89_9ASCO</name>
<dbReference type="GO" id="GO:0016052">
    <property type="term" value="P:carbohydrate catabolic process"/>
    <property type="evidence" value="ECO:0007669"/>
    <property type="project" value="InterPro"/>
</dbReference>
<dbReference type="PIRSF" id="PIRSF016302">
    <property type="entry name" value="Man_a_manosd"/>
    <property type="match status" value="1"/>
</dbReference>
<keyword evidence="16" id="KW-1185">Reference proteome</keyword>
<organism evidence="15 16">
    <name type="scientific">Candida verbasci</name>
    <dbReference type="NCBI Taxonomy" id="1227364"/>
    <lineage>
        <taxon>Eukaryota</taxon>
        <taxon>Fungi</taxon>
        <taxon>Dikarya</taxon>
        <taxon>Ascomycota</taxon>
        <taxon>Saccharomycotina</taxon>
        <taxon>Pichiomycetes</taxon>
        <taxon>Debaryomycetaceae</taxon>
        <taxon>Candida/Lodderomyces clade</taxon>
        <taxon>Candida</taxon>
    </lineage>
</organism>
<evidence type="ECO:0000256" key="10">
    <source>
        <dbReference type="ARBA" id="ARBA00023316"/>
    </source>
</evidence>
<dbReference type="GO" id="GO:0012505">
    <property type="term" value="C:endomembrane system"/>
    <property type="evidence" value="ECO:0007669"/>
    <property type="project" value="UniProtKB-SubCell"/>
</dbReference>
<dbReference type="PANTHER" id="PTHR12145">
    <property type="entry name" value="MANNAN ENDO-1,6-ALPHA-MANNOSIDASE DCW1"/>
    <property type="match status" value="1"/>
</dbReference>
<feature type="chain" id="PRO_5040823168" description="Mannan endo-1,6-alpha-mannosidase" evidence="14">
    <location>
        <begin position="19"/>
        <end position="441"/>
    </location>
</feature>
<feature type="signal peptide" evidence="14">
    <location>
        <begin position="1"/>
        <end position="18"/>
    </location>
</feature>
<evidence type="ECO:0000256" key="8">
    <source>
        <dbReference type="ARBA" id="ARBA00023180"/>
    </source>
</evidence>
<evidence type="ECO:0000313" key="15">
    <source>
        <dbReference type="EMBL" id="CAI5758837.1"/>
    </source>
</evidence>
<dbReference type="GO" id="GO:0010570">
    <property type="term" value="P:regulation of filamentous growth"/>
    <property type="evidence" value="ECO:0007669"/>
    <property type="project" value="UniProtKB-ARBA"/>
</dbReference>
<dbReference type="GO" id="GO:0071555">
    <property type="term" value="P:cell wall organization"/>
    <property type="evidence" value="ECO:0007669"/>
    <property type="project" value="UniProtKB-KW"/>
</dbReference>
<keyword evidence="8" id="KW-0325">Glycoprotein</keyword>
<dbReference type="AlphaFoldDB" id="A0A9W4TX89"/>
<evidence type="ECO:0000256" key="14">
    <source>
        <dbReference type="SAM" id="SignalP"/>
    </source>
</evidence>
<evidence type="ECO:0000256" key="13">
    <source>
        <dbReference type="SAM" id="Phobius"/>
    </source>
</evidence>
<comment type="catalytic activity">
    <reaction evidence="1 11">
        <text>Random hydrolysis of (1-&gt;6)-alpha-D-mannosidic linkages in unbranched (1-&gt;6)-mannans.</text>
        <dbReference type="EC" id="3.2.1.101"/>
    </reaction>
</comment>
<evidence type="ECO:0000256" key="4">
    <source>
        <dbReference type="ARBA" id="ARBA00012350"/>
    </source>
</evidence>
<accession>A0A9W4TX89</accession>
<dbReference type="GO" id="GO:0009272">
    <property type="term" value="P:fungal-type cell wall biogenesis"/>
    <property type="evidence" value="ECO:0007669"/>
    <property type="project" value="TreeGrafter"/>
</dbReference>
<evidence type="ECO:0000256" key="6">
    <source>
        <dbReference type="ARBA" id="ARBA00022801"/>
    </source>
</evidence>
<evidence type="ECO:0000256" key="3">
    <source>
        <dbReference type="ARBA" id="ARBA00009699"/>
    </source>
</evidence>
<dbReference type="EC" id="3.2.1.101" evidence="4 11"/>
<dbReference type="OrthoDB" id="4187847at2759"/>
<dbReference type="FunFam" id="1.50.10.20:FF:000006">
    <property type="entry name" value="Mannan endo-1,6-alpha-mannosidase"/>
    <property type="match status" value="1"/>
</dbReference>
<keyword evidence="13" id="KW-0812">Transmembrane</keyword>
<dbReference type="InterPro" id="IPR005198">
    <property type="entry name" value="Glyco_hydro_76"/>
</dbReference>
<keyword evidence="13" id="KW-1133">Transmembrane helix</keyword>
<dbReference type="EMBL" id="CANTUO010000003">
    <property type="protein sequence ID" value="CAI5758837.1"/>
    <property type="molecule type" value="Genomic_DNA"/>
</dbReference>
<keyword evidence="10" id="KW-0961">Cell wall biogenesis/degradation</keyword>
<keyword evidence="5 14" id="KW-0732">Signal</keyword>
<sequence length="441" mass="49763">MNFLVLSYFVTFIHCIWLDTNNDTTIRLAANTVVQGVLDYYEGDKYGGTVGMFSSPYYWWEAGAAFGSLLDYTFFFENDTLVPLIKEALEYQAGDDLNYIPLNQSTTEGNDDQGFWGLTVMGAAERNFSNPSDPKKSWLGLAQAVFNTMSSRWDDDQCGGGLRWQIFQWNTGYDYKNSVSNGCLFNLAARLARYTANDTYVEWAERVFDWMYGVGLLTENEWWFVYDGVKINNNCSNVTKNVWSYNQGLLLSGCAYLYNYTEDEKWLNYSMNFLRSAQVFFKNISGNMVIYEAACQPSKNCNNDQRSFIANFARFLGLTSKLIPQTEETINGWIKSSANAAADWTNWNSTDDNPYGVGNHYDNVYELSALEVMQNVMTPKRPAPYTANDGGSSKSHPGNGYPKIKQNTKPLTLTTKDKAGAAIITSIIGLSIIGTLIWLLI</sequence>
<evidence type="ECO:0000313" key="16">
    <source>
        <dbReference type="Proteomes" id="UP001152885"/>
    </source>
</evidence>
<protein>
    <recommendedName>
        <fullName evidence="4 11">Mannan endo-1,6-alpha-mannosidase</fullName>
        <ecNumber evidence="4 11">3.2.1.101</ecNumber>
    </recommendedName>
</protein>
<dbReference type="GO" id="GO:0007117">
    <property type="term" value="P:budding cell bud growth"/>
    <property type="evidence" value="ECO:0007669"/>
    <property type="project" value="TreeGrafter"/>
</dbReference>
<comment type="similarity">
    <text evidence="3 11">Belongs to the glycosyl hydrolase 76 family.</text>
</comment>
<dbReference type="Gene3D" id="1.50.10.20">
    <property type="match status" value="1"/>
</dbReference>
<dbReference type="InterPro" id="IPR014480">
    <property type="entry name" value="Mannan-1_6-alpha_mannosidase"/>
</dbReference>
<evidence type="ECO:0000256" key="7">
    <source>
        <dbReference type="ARBA" id="ARBA00023136"/>
    </source>
</evidence>
<keyword evidence="9 11" id="KW-0326">Glycosidase</keyword>
<dbReference type="SUPFAM" id="SSF48208">
    <property type="entry name" value="Six-hairpin glycosidases"/>
    <property type="match status" value="1"/>
</dbReference>
<keyword evidence="7 13" id="KW-0472">Membrane</keyword>
<evidence type="ECO:0000256" key="1">
    <source>
        <dbReference type="ARBA" id="ARBA00001452"/>
    </source>
</evidence>
<comment type="caution">
    <text evidence="15">The sequence shown here is derived from an EMBL/GenBank/DDBJ whole genome shotgun (WGS) entry which is preliminary data.</text>
</comment>
<gene>
    <name evidence="15" type="ORF">CANVERA_P3349</name>
</gene>
<feature type="transmembrane region" description="Helical" evidence="13">
    <location>
        <begin position="419"/>
        <end position="440"/>
    </location>
</feature>
<dbReference type="PANTHER" id="PTHR12145:SF36">
    <property type="entry name" value="MANNAN ENDO-1,6-ALPHA-MANNOSIDASE DCW1"/>
    <property type="match status" value="1"/>
</dbReference>
<evidence type="ECO:0000256" key="12">
    <source>
        <dbReference type="SAM" id="MobiDB-lite"/>
    </source>
</evidence>
<dbReference type="Pfam" id="PF03663">
    <property type="entry name" value="Glyco_hydro_76"/>
    <property type="match status" value="1"/>
</dbReference>
<evidence type="ECO:0000256" key="9">
    <source>
        <dbReference type="ARBA" id="ARBA00023295"/>
    </source>
</evidence>
<feature type="region of interest" description="Disordered" evidence="12">
    <location>
        <begin position="381"/>
        <end position="408"/>
    </location>
</feature>
<dbReference type="Proteomes" id="UP001152885">
    <property type="component" value="Unassembled WGS sequence"/>
</dbReference>